<organism evidence="2 3">
    <name type="scientific">Shewanella electrodiphila</name>
    <dbReference type="NCBI Taxonomy" id="934143"/>
    <lineage>
        <taxon>Bacteria</taxon>
        <taxon>Pseudomonadati</taxon>
        <taxon>Pseudomonadota</taxon>
        <taxon>Gammaproteobacteria</taxon>
        <taxon>Alteromonadales</taxon>
        <taxon>Shewanellaceae</taxon>
        <taxon>Shewanella</taxon>
    </lineage>
</organism>
<name>A0ABT0KM49_9GAMM</name>
<dbReference type="Proteomes" id="UP001202134">
    <property type="component" value="Unassembled WGS sequence"/>
</dbReference>
<keyword evidence="1" id="KW-1133">Transmembrane helix</keyword>
<dbReference type="RefSeq" id="WP_248955141.1">
    <property type="nucleotide sequence ID" value="NZ_JAKIKU010000003.1"/>
</dbReference>
<sequence length="108" mass="12305">MDLERAGKITSMLAIVIPIVLGGVTYAIDLNNTRINNNFKNFHDLIAEIYDGGRKGYSGSQRALIYELTNFPEYIDFTCRELPRMKETFTNAKTDNEIDSVFKMLKCS</sequence>
<feature type="transmembrane region" description="Helical" evidence="1">
    <location>
        <begin position="12"/>
        <end position="28"/>
    </location>
</feature>
<evidence type="ECO:0000313" key="3">
    <source>
        <dbReference type="Proteomes" id="UP001202134"/>
    </source>
</evidence>
<protein>
    <submittedName>
        <fullName evidence="2">Uncharacterized protein</fullName>
    </submittedName>
</protein>
<proteinExistence type="predicted"/>
<gene>
    <name evidence="2" type="ORF">L2737_06230</name>
</gene>
<evidence type="ECO:0000313" key="2">
    <source>
        <dbReference type="EMBL" id="MCL1044925.1"/>
    </source>
</evidence>
<keyword evidence="3" id="KW-1185">Reference proteome</keyword>
<keyword evidence="1" id="KW-0812">Transmembrane</keyword>
<evidence type="ECO:0000256" key="1">
    <source>
        <dbReference type="SAM" id="Phobius"/>
    </source>
</evidence>
<comment type="caution">
    <text evidence="2">The sequence shown here is derived from an EMBL/GenBank/DDBJ whole genome shotgun (WGS) entry which is preliminary data.</text>
</comment>
<dbReference type="EMBL" id="JAKIKU010000003">
    <property type="protein sequence ID" value="MCL1044925.1"/>
    <property type="molecule type" value="Genomic_DNA"/>
</dbReference>
<accession>A0ABT0KM49</accession>
<keyword evidence="1" id="KW-0472">Membrane</keyword>
<reference evidence="2 3" key="1">
    <citation type="submission" date="2022-01" db="EMBL/GenBank/DDBJ databases">
        <title>Whole genome-based taxonomy of the Shewanellaceae.</title>
        <authorList>
            <person name="Martin-Rodriguez A.J."/>
        </authorList>
    </citation>
    <scope>NUCLEOTIDE SEQUENCE [LARGE SCALE GENOMIC DNA]</scope>
    <source>
        <strain evidence="2 3">DSM 24955</strain>
    </source>
</reference>